<feature type="coiled-coil region" evidence="2">
    <location>
        <begin position="852"/>
        <end position="1023"/>
    </location>
</feature>
<evidence type="ECO:0000256" key="2">
    <source>
        <dbReference type="SAM" id="Coils"/>
    </source>
</evidence>
<sequence>MEPALAAVYGPGVPLPPSSTYPDTRPDTSPTPSDTLTTSLSSDPVDFHPPPSSAHHQSDIDRQLPPTSPKHVAAHPRSQTADCVSDCPSPTASTFTVASATAARPPSGKPIKRKPLSSAASALALRFSSSGSPLPSPLELPKPEQRFARSCSVDSPTFYEFSPAARASPLACQPPDASLASLAAASPESRSIPAPVPSPTASTSDFSDVLDGYDDIIPDDKSDSVPDASPETAPDGRDSNKERADKFDTNKDTPLSNKAVDINVIDVRPDPDLDTRSIEPDNINSNTPSAPMLAPKPTPPHLKLDQVTLSVTTDEPQSASSSQSPASAQSSTSPHLNKPLPKSPGPPPSPFATLFSWGAPSPSVTEFSSLSTPVSPSRGGTANDTPYSTATNSFAELSKSNPNALGYPESYISSPPTQAQLEEMEDELKAISVELASSIRREMDLEDLVDRLQEQIGNPQAPGKRSSDYFSDSGYSSAKLSEADQGREEIEKIQRRSEQEKASIRLELTNKLQDERSRRKALDQQIKQLAERASQIDLAEINNLDANGRLKDLENTCGDLRRRLSEERTVKNNFEDLLTALRGELHDACNERDNLRDEIVPQLRARVEGLEAEAADYSNLTYESSKMQQELHLLKKENDTLRHTAMSGTSTPPMNRMSRAMSGGLARSNSVATGSFRGQRPPALQLSRSNSVKNVQAESREALSEKLKDVEAQRDALHSALKNLLDRQDCQNRDNEKKIRILQHERERLLSASPRKGGFERDISNLRTEINVLRRRAEDALEQKWQVEKGLGGLKMDLDRAEEEIALLRDLLKEKDILIPPSFARSSGSSTASSSFGNPSGPVTSESLEKAYKDLQAAYMESLDRIRKLELDTNSDEKTQVAMERLERTLSVAVTEREAAKHEIDSLKNQFDNVSASETKTLQSERALADELNDSARRVEELASQIQHQLATNAALRERLSATITRGESDRKANSDRIADLQVRLKDMEDQLIAAQTASEDRVTRHEEEIAALREAHNEQLSRMNSSPGFGGFRSPGLFSPRKPSLLSPLSPRFPLSPRLPKDKSFEDAAQMDALRERVSELEQALEDAENEMQEVVARMSVAQIEVLNLQEERETAVRETRKLQKIIEQEQMKTFEQRFKSLNVTA</sequence>
<feature type="region of interest" description="Disordered" evidence="3">
    <location>
        <begin position="456"/>
        <end position="487"/>
    </location>
</feature>
<dbReference type="InterPro" id="IPR056023">
    <property type="entry name" value="DUF7603"/>
</dbReference>
<feature type="coiled-coil region" evidence="2">
    <location>
        <begin position="763"/>
        <end position="818"/>
    </location>
</feature>
<gene>
    <name evidence="5" type="ORF">G7Z17_g8305</name>
</gene>
<reference evidence="5" key="1">
    <citation type="submission" date="2020-03" db="EMBL/GenBank/DDBJ databases">
        <title>Draft Genome Sequence of Cylindrodendrum hubeiense.</title>
        <authorList>
            <person name="Buettner E."/>
            <person name="Kellner H."/>
        </authorList>
    </citation>
    <scope>NUCLEOTIDE SEQUENCE</scope>
    <source>
        <strain evidence="5">IHI 201604</strain>
    </source>
</reference>
<dbReference type="Pfam" id="PF24554">
    <property type="entry name" value="DUF7603"/>
    <property type="match status" value="1"/>
</dbReference>
<evidence type="ECO:0000256" key="3">
    <source>
        <dbReference type="SAM" id="MobiDB-lite"/>
    </source>
</evidence>
<dbReference type="Proteomes" id="UP000722485">
    <property type="component" value="Unassembled WGS sequence"/>
</dbReference>
<feature type="compositionally biased region" description="Low complexity" evidence="3">
    <location>
        <begin position="1044"/>
        <end position="1059"/>
    </location>
</feature>
<feature type="compositionally biased region" description="Low complexity" evidence="3">
    <location>
        <begin position="316"/>
        <end position="340"/>
    </location>
</feature>
<evidence type="ECO:0000259" key="4">
    <source>
        <dbReference type="Pfam" id="PF24554"/>
    </source>
</evidence>
<feature type="compositionally biased region" description="Low complexity" evidence="3">
    <location>
        <begin position="89"/>
        <end position="103"/>
    </location>
</feature>
<protein>
    <recommendedName>
        <fullName evidence="4">DUF7603 domain-containing protein</fullName>
    </recommendedName>
</protein>
<dbReference type="AlphaFoldDB" id="A0A9P5H668"/>
<feature type="compositionally biased region" description="Low complexity" evidence="3">
    <location>
        <begin position="468"/>
        <end position="477"/>
    </location>
</feature>
<feature type="compositionally biased region" description="Low complexity" evidence="3">
    <location>
        <begin position="116"/>
        <end position="133"/>
    </location>
</feature>
<proteinExistence type="predicted"/>
<feature type="compositionally biased region" description="Basic and acidic residues" evidence="3">
    <location>
        <begin position="234"/>
        <end position="251"/>
    </location>
</feature>
<feature type="compositionally biased region" description="Low complexity" evidence="3">
    <location>
        <begin position="823"/>
        <end position="841"/>
    </location>
</feature>
<keyword evidence="1 2" id="KW-0175">Coiled coil</keyword>
<feature type="coiled-coil region" evidence="2">
    <location>
        <begin position="693"/>
        <end position="727"/>
    </location>
</feature>
<dbReference type="PANTHER" id="PTHR23160:SF19">
    <property type="entry name" value="MYOSIN HEAVY CHAIN-RELATED PROTEIN"/>
    <property type="match status" value="1"/>
</dbReference>
<organism evidence="5 6">
    <name type="scientific">Cylindrodendrum hubeiense</name>
    <dbReference type="NCBI Taxonomy" id="595255"/>
    <lineage>
        <taxon>Eukaryota</taxon>
        <taxon>Fungi</taxon>
        <taxon>Dikarya</taxon>
        <taxon>Ascomycota</taxon>
        <taxon>Pezizomycotina</taxon>
        <taxon>Sordariomycetes</taxon>
        <taxon>Hypocreomycetidae</taxon>
        <taxon>Hypocreales</taxon>
        <taxon>Nectriaceae</taxon>
        <taxon>Cylindrodendrum</taxon>
    </lineage>
</organism>
<feature type="compositionally biased region" description="Low complexity" evidence="3">
    <location>
        <begin position="177"/>
        <end position="186"/>
    </location>
</feature>
<comment type="caution">
    <text evidence="5">The sequence shown here is derived from an EMBL/GenBank/DDBJ whole genome shotgun (WGS) entry which is preliminary data.</text>
</comment>
<feature type="coiled-coil region" evidence="2">
    <location>
        <begin position="421"/>
        <end position="455"/>
    </location>
</feature>
<feature type="coiled-coil region" evidence="2">
    <location>
        <begin position="1072"/>
        <end position="1130"/>
    </location>
</feature>
<feature type="region of interest" description="Disordered" evidence="3">
    <location>
        <begin position="823"/>
        <end position="845"/>
    </location>
</feature>
<evidence type="ECO:0000256" key="1">
    <source>
        <dbReference type="ARBA" id="ARBA00023054"/>
    </source>
</evidence>
<name>A0A9P5H668_9HYPO</name>
<dbReference type="OrthoDB" id="5395440at2759"/>
<dbReference type="EMBL" id="JAANBB010000206">
    <property type="protein sequence ID" value="KAF7546624.1"/>
    <property type="molecule type" value="Genomic_DNA"/>
</dbReference>
<evidence type="ECO:0000313" key="5">
    <source>
        <dbReference type="EMBL" id="KAF7546624.1"/>
    </source>
</evidence>
<accession>A0A9P5H668</accession>
<evidence type="ECO:0000313" key="6">
    <source>
        <dbReference type="Proteomes" id="UP000722485"/>
    </source>
</evidence>
<feature type="compositionally biased region" description="Pro residues" evidence="3">
    <location>
        <begin position="341"/>
        <end position="350"/>
    </location>
</feature>
<keyword evidence="6" id="KW-1185">Reference proteome</keyword>
<feature type="compositionally biased region" description="Basic and acidic residues" evidence="3">
    <location>
        <begin position="267"/>
        <end position="279"/>
    </location>
</feature>
<feature type="region of interest" description="Disordered" evidence="3">
    <location>
        <begin position="167"/>
        <end position="419"/>
    </location>
</feature>
<dbReference type="PANTHER" id="PTHR23160">
    <property type="entry name" value="SYNAPTONEMAL COMPLEX PROTEIN-RELATED"/>
    <property type="match status" value="1"/>
</dbReference>
<feature type="compositionally biased region" description="Polar residues" evidence="3">
    <location>
        <begin position="362"/>
        <end position="403"/>
    </location>
</feature>
<feature type="domain" description="DUF7603" evidence="4">
    <location>
        <begin position="882"/>
        <end position="990"/>
    </location>
</feature>
<feature type="compositionally biased region" description="Low complexity" evidence="3">
    <location>
        <begin position="20"/>
        <end position="44"/>
    </location>
</feature>
<feature type="region of interest" description="Disordered" evidence="3">
    <location>
        <begin position="1044"/>
        <end position="1063"/>
    </location>
</feature>
<feature type="region of interest" description="Disordered" evidence="3">
    <location>
        <begin position="1"/>
        <end position="149"/>
    </location>
</feature>